<reference evidence="3" key="3">
    <citation type="submission" date="2025-09" db="UniProtKB">
        <authorList>
            <consortium name="Ensembl"/>
        </authorList>
    </citation>
    <scope>IDENTIFICATION</scope>
</reference>
<organism evidence="3 4">
    <name type="scientific">Ciona savignyi</name>
    <name type="common">Pacific transparent sea squirt</name>
    <dbReference type="NCBI Taxonomy" id="51511"/>
    <lineage>
        <taxon>Eukaryota</taxon>
        <taxon>Metazoa</taxon>
        <taxon>Chordata</taxon>
        <taxon>Tunicata</taxon>
        <taxon>Ascidiacea</taxon>
        <taxon>Phlebobranchia</taxon>
        <taxon>Cionidae</taxon>
        <taxon>Ciona</taxon>
    </lineage>
</organism>
<dbReference type="HOGENOM" id="CLU_1131218_0_0_1"/>
<accession>H2YP00</accession>
<evidence type="ECO:0000313" key="3">
    <source>
        <dbReference type="Ensembl" id="ENSCSAVP00000007058.1"/>
    </source>
</evidence>
<feature type="domain" description="Tudor" evidence="2">
    <location>
        <begin position="21"/>
        <end position="80"/>
    </location>
</feature>
<dbReference type="InParanoid" id="H2YP00"/>
<dbReference type="AlphaFoldDB" id="H2YP00"/>
<dbReference type="SUPFAM" id="SSF63748">
    <property type="entry name" value="Tudor/PWWP/MBT"/>
    <property type="match status" value="1"/>
</dbReference>
<dbReference type="InterPro" id="IPR002999">
    <property type="entry name" value="Tudor"/>
</dbReference>
<feature type="region of interest" description="Disordered" evidence="1">
    <location>
        <begin position="116"/>
        <end position="142"/>
    </location>
</feature>
<reference evidence="3" key="2">
    <citation type="submission" date="2025-08" db="UniProtKB">
        <authorList>
            <consortium name="Ensembl"/>
        </authorList>
    </citation>
    <scope>IDENTIFICATION</scope>
</reference>
<reference evidence="4" key="1">
    <citation type="submission" date="2003-08" db="EMBL/GenBank/DDBJ databases">
        <authorList>
            <person name="Birren B."/>
            <person name="Nusbaum C."/>
            <person name="Abebe A."/>
            <person name="Abouelleil A."/>
            <person name="Adekoya E."/>
            <person name="Ait-zahra M."/>
            <person name="Allen N."/>
            <person name="Allen T."/>
            <person name="An P."/>
            <person name="Anderson M."/>
            <person name="Anderson S."/>
            <person name="Arachchi H."/>
            <person name="Armbruster J."/>
            <person name="Bachantsang P."/>
            <person name="Baldwin J."/>
            <person name="Barry A."/>
            <person name="Bayul T."/>
            <person name="Blitshsteyn B."/>
            <person name="Bloom T."/>
            <person name="Blye J."/>
            <person name="Boguslavskiy L."/>
            <person name="Borowsky M."/>
            <person name="Boukhgalter B."/>
            <person name="Brunache A."/>
            <person name="Butler J."/>
            <person name="Calixte N."/>
            <person name="Calvo S."/>
            <person name="Camarata J."/>
            <person name="Campo K."/>
            <person name="Chang J."/>
            <person name="Cheshatsang Y."/>
            <person name="Citroen M."/>
            <person name="Collymore A."/>
            <person name="Considine T."/>
            <person name="Cook A."/>
            <person name="Cooke P."/>
            <person name="Corum B."/>
            <person name="Cuomo C."/>
            <person name="David R."/>
            <person name="Dawoe T."/>
            <person name="Degray S."/>
            <person name="Dodge S."/>
            <person name="Dooley K."/>
            <person name="Dorje P."/>
            <person name="Dorjee K."/>
            <person name="Dorris L."/>
            <person name="Duffey N."/>
            <person name="Dupes A."/>
            <person name="Elkins T."/>
            <person name="Engels R."/>
            <person name="Erickson J."/>
            <person name="Farina A."/>
            <person name="Faro S."/>
            <person name="Ferreira P."/>
            <person name="Fischer H."/>
            <person name="Fitzgerald M."/>
            <person name="Foley K."/>
            <person name="Gage D."/>
            <person name="Galagan J."/>
            <person name="Gearin G."/>
            <person name="Gnerre S."/>
            <person name="Gnirke A."/>
            <person name="Goyette A."/>
            <person name="Graham J."/>
            <person name="Grandbois E."/>
            <person name="Gyaltsen K."/>
            <person name="Hafez N."/>
            <person name="Hagopian D."/>
            <person name="Hagos B."/>
            <person name="Hall J."/>
            <person name="Hatcher B."/>
            <person name="Heller A."/>
            <person name="Higgins H."/>
            <person name="Honan T."/>
            <person name="Horn A."/>
            <person name="Houde N."/>
            <person name="Hughes L."/>
            <person name="Hulme W."/>
            <person name="Husby E."/>
            <person name="Iliev I."/>
            <person name="Jaffe D."/>
            <person name="Jones C."/>
            <person name="Kamal M."/>
            <person name="Kamat A."/>
            <person name="Kamvysselis M."/>
            <person name="Karlsson E."/>
            <person name="Kells C."/>
            <person name="Kieu A."/>
            <person name="Kisner P."/>
            <person name="Kodira C."/>
            <person name="Kulbokas E."/>
            <person name="Labutti K."/>
            <person name="Lama D."/>
            <person name="Landers T."/>
            <person name="Leger J."/>
            <person name="Levine S."/>
            <person name="Lewis D."/>
            <person name="Lewis T."/>
            <person name="Lindblad-toh K."/>
            <person name="Liu X."/>
            <person name="Lokyitsang T."/>
            <person name="Lokyitsang Y."/>
            <person name="Lucien O."/>
            <person name="Lui A."/>
            <person name="Ma L.J."/>
            <person name="Mabbitt R."/>
            <person name="Macdonald J."/>
            <person name="Maclean C."/>
            <person name="Major J."/>
            <person name="Manning J."/>
            <person name="Marabella R."/>
            <person name="Maru K."/>
            <person name="Matthews C."/>
            <person name="Mauceli E."/>
            <person name="Mccarthy M."/>
            <person name="Mcdonough S."/>
            <person name="Mcghee T."/>
            <person name="Meldrim J."/>
            <person name="Meneus L."/>
            <person name="Mesirov J."/>
            <person name="Mihalev A."/>
            <person name="Mihova T."/>
            <person name="Mikkelsen T."/>
            <person name="Mlenga V."/>
            <person name="Moru K."/>
            <person name="Mozes J."/>
            <person name="Mulrain L."/>
            <person name="Munson G."/>
            <person name="Naylor J."/>
            <person name="Newes C."/>
            <person name="Nguyen C."/>
            <person name="Nguyen N."/>
            <person name="Nguyen T."/>
            <person name="Nicol R."/>
            <person name="Nielsen C."/>
            <person name="Nizzari M."/>
            <person name="Norbu C."/>
            <person name="Norbu N."/>
            <person name="O'donnell P."/>
            <person name="Okoawo O."/>
            <person name="O'leary S."/>
            <person name="Omotosho B."/>
            <person name="O'neill K."/>
            <person name="Osman S."/>
            <person name="Parker S."/>
            <person name="Perrin D."/>
            <person name="Phunkhang P."/>
            <person name="Piqani B."/>
            <person name="Purcell S."/>
            <person name="Rachupka T."/>
            <person name="Ramasamy U."/>
            <person name="Rameau R."/>
            <person name="Ray V."/>
            <person name="Raymond C."/>
            <person name="Retta R."/>
            <person name="Richardson S."/>
            <person name="Rise C."/>
            <person name="Rodriguez J."/>
            <person name="Rogers J."/>
            <person name="Rogov P."/>
            <person name="Rutman M."/>
            <person name="Schupbach R."/>
            <person name="Seaman C."/>
            <person name="Settipalli S."/>
            <person name="Sharpe T."/>
            <person name="Sheridan J."/>
            <person name="Sherpa N."/>
            <person name="Shi J."/>
            <person name="Smirnov S."/>
            <person name="Smith C."/>
            <person name="Sougnez C."/>
            <person name="Spencer B."/>
            <person name="Stalker J."/>
            <person name="Stange-thomann N."/>
            <person name="Stavropoulos S."/>
            <person name="Stetson K."/>
            <person name="Stone C."/>
            <person name="Stone S."/>
            <person name="Stubbs M."/>
            <person name="Talamas J."/>
            <person name="Tchuinga P."/>
            <person name="Tenzing P."/>
            <person name="Tesfaye S."/>
            <person name="Theodore J."/>
            <person name="Thoulutsang Y."/>
            <person name="Topham K."/>
            <person name="Towey S."/>
            <person name="Tsamla T."/>
            <person name="Tsomo N."/>
            <person name="Vallee D."/>
            <person name="Vassiliev H."/>
            <person name="Venkataraman V."/>
            <person name="Vinson J."/>
            <person name="Vo A."/>
            <person name="Wade C."/>
            <person name="Wang S."/>
            <person name="Wangchuk T."/>
            <person name="Wangdi T."/>
            <person name="Whittaker C."/>
            <person name="Wilkinson J."/>
            <person name="Wu Y."/>
            <person name="Wyman D."/>
            <person name="Yadav S."/>
            <person name="Yang S."/>
            <person name="Yang X."/>
            <person name="Yeager S."/>
            <person name="Yee E."/>
            <person name="Young G."/>
            <person name="Zainoun J."/>
            <person name="Zembeck L."/>
            <person name="Zimmer A."/>
            <person name="Zody M."/>
            <person name="Lander E."/>
        </authorList>
    </citation>
    <scope>NUCLEOTIDE SEQUENCE [LARGE SCALE GENOMIC DNA]</scope>
</reference>
<protein>
    <recommendedName>
        <fullName evidence="2">Tudor domain-containing protein</fullName>
    </recommendedName>
</protein>
<feature type="compositionally biased region" description="Low complexity" evidence="1">
    <location>
        <begin position="119"/>
        <end position="129"/>
    </location>
</feature>
<name>H2YP00_CIOSA</name>
<proteinExistence type="predicted"/>
<dbReference type="Proteomes" id="UP000007875">
    <property type="component" value="Unassembled WGS sequence"/>
</dbReference>
<dbReference type="Ensembl" id="ENSCSAVT00000007149.1">
    <property type="protein sequence ID" value="ENSCSAVP00000007058.1"/>
    <property type="gene ID" value="ENSCSAVG00000004221.1"/>
</dbReference>
<sequence>MREICESINSRRCLVSAIETSVYVGKPCIACISGVFYRARVEEITDKKPRDIKVYMMDIGRTENLSLGSLFKLSSVSLLSIPPQAIACKLSTNLSESNDATISTYRSGSIINSTSDIQSSEVSSTSNESICDSSKMNSFSYKSPSPIPAKDINDNLDIKSVSSASAHSNTSQCNISSESPHKSEIQTGTLIPVKVERVTSPFHFIVVHLQDLPKRETLRKAMTEFYQSVPAHANIQANLIVTGAVY</sequence>
<evidence type="ECO:0000256" key="1">
    <source>
        <dbReference type="SAM" id="MobiDB-lite"/>
    </source>
</evidence>
<dbReference type="PANTHER" id="PTHR22948">
    <property type="entry name" value="TUDOR DOMAIN CONTAINING PROTEIN"/>
    <property type="match status" value="1"/>
</dbReference>
<dbReference type="Gene3D" id="2.30.30.140">
    <property type="match status" value="1"/>
</dbReference>
<dbReference type="Pfam" id="PF00567">
    <property type="entry name" value="TUDOR"/>
    <property type="match status" value="1"/>
</dbReference>
<keyword evidence="4" id="KW-1185">Reference proteome</keyword>
<feature type="compositionally biased region" description="Polar residues" evidence="1">
    <location>
        <begin position="130"/>
        <end position="142"/>
    </location>
</feature>
<evidence type="ECO:0000259" key="2">
    <source>
        <dbReference type="PROSITE" id="PS50304"/>
    </source>
</evidence>
<dbReference type="PROSITE" id="PS50304">
    <property type="entry name" value="TUDOR"/>
    <property type="match status" value="1"/>
</dbReference>
<dbReference type="InterPro" id="IPR050621">
    <property type="entry name" value="Tudor_domain_containing"/>
</dbReference>
<dbReference type="PANTHER" id="PTHR22948:SF29">
    <property type="entry name" value="FI02030P-RELATED"/>
    <property type="match status" value="1"/>
</dbReference>
<evidence type="ECO:0000313" key="4">
    <source>
        <dbReference type="Proteomes" id="UP000007875"/>
    </source>
</evidence>